<accession>A0A399E991</accession>
<protein>
    <submittedName>
        <fullName evidence="5">Putative oxidoreductase YhhX</fullName>
        <ecNumber evidence="5">1.-.-.-</ecNumber>
    </submittedName>
</protein>
<dbReference type="PANTHER" id="PTHR43708">
    <property type="entry name" value="CONSERVED EXPRESSED OXIDOREDUCTASE (EUROFUNG)"/>
    <property type="match status" value="1"/>
</dbReference>
<keyword evidence="6" id="KW-1185">Reference proteome</keyword>
<dbReference type="SUPFAM" id="SSF55347">
    <property type="entry name" value="Glyceraldehyde-3-phosphate dehydrogenase-like, C-terminal domain"/>
    <property type="match status" value="1"/>
</dbReference>
<feature type="domain" description="Gfo/Idh/MocA-like oxidoreductase N-terminal" evidence="3">
    <location>
        <begin position="37"/>
        <end position="154"/>
    </location>
</feature>
<dbReference type="GO" id="GO:0016491">
    <property type="term" value="F:oxidoreductase activity"/>
    <property type="evidence" value="ECO:0007669"/>
    <property type="project" value="UniProtKB-KW"/>
</dbReference>
<dbReference type="GO" id="GO:0000166">
    <property type="term" value="F:nucleotide binding"/>
    <property type="evidence" value="ECO:0007669"/>
    <property type="project" value="InterPro"/>
</dbReference>
<dbReference type="InterPro" id="IPR051317">
    <property type="entry name" value="Gfo/Idh/MocA_oxidoreduct"/>
</dbReference>
<organism evidence="5 6">
    <name type="scientific">Calidithermus terrae</name>
    <dbReference type="NCBI Taxonomy" id="1408545"/>
    <lineage>
        <taxon>Bacteria</taxon>
        <taxon>Thermotogati</taxon>
        <taxon>Deinococcota</taxon>
        <taxon>Deinococci</taxon>
        <taxon>Thermales</taxon>
        <taxon>Thermaceae</taxon>
        <taxon>Calidithermus</taxon>
    </lineage>
</organism>
<dbReference type="PANTHER" id="PTHR43708:SF5">
    <property type="entry name" value="CONSERVED EXPRESSED OXIDOREDUCTASE (EUROFUNG)-RELATED"/>
    <property type="match status" value="1"/>
</dbReference>
<dbReference type="EC" id="1.-.-.-" evidence="5"/>
<dbReference type="Pfam" id="PF22725">
    <property type="entry name" value="GFO_IDH_MocA_C3"/>
    <property type="match status" value="1"/>
</dbReference>
<dbReference type="InterPro" id="IPR036291">
    <property type="entry name" value="NAD(P)-bd_dom_sf"/>
</dbReference>
<dbReference type="Proteomes" id="UP000265715">
    <property type="component" value="Unassembled WGS sequence"/>
</dbReference>
<dbReference type="Gene3D" id="3.30.360.10">
    <property type="entry name" value="Dihydrodipicolinate Reductase, domain 2"/>
    <property type="match status" value="1"/>
</dbReference>
<feature type="domain" description="GFO/IDH/MocA-like oxidoreductase" evidence="4">
    <location>
        <begin position="163"/>
        <end position="281"/>
    </location>
</feature>
<evidence type="ECO:0000259" key="3">
    <source>
        <dbReference type="Pfam" id="PF01408"/>
    </source>
</evidence>
<dbReference type="OrthoDB" id="6183734at2"/>
<evidence type="ECO:0000256" key="1">
    <source>
        <dbReference type="ARBA" id="ARBA00010928"/>
    </source>
</evidence>
<dbReference type="RefSeq" id="WP_119316184.1">
    <property type="nucleotide sequence ID" value="NZ_QXDL01000186.1"/>
</dbReference>
<evidence type="ECO:0000313" key="5">
    <source>
        <dbReference type="EMBL" id="RIH81294.1"/>
    </source>
</evidence>
<evidence type="ECO:0000259" key="4">
    <source>
        <dbReference type="Pfam" id="PF22725"/>
    </source>
</evidence>
<evidence type="ECO:0000256" key="2">
    <source>
        <dbReference type="ARBA" id="ARBA00023002"/>
    </source>
</evidence>
<dbReference type="SUPFAM" id="SSF51735">
    <property type="entry name" value="NAD(P)-binding Rossmann-fold domains"/>
    <property type="match status" value="1"/>
</dbReference>
<keyword evidence="2 5" id="KW-0560">Oxidoreductase</keyword>
<proteinExistence type="inferred from homology"/>
<sequence length="373" mass="40197">MSEPTASDYALQTQAAATAAAPELPYGPPRPKRYRPRVGLVGCGGISGYHLAAYRAMGLEVAALCDRHLERARARRDEFFPEAAVCTDPYELLGREDLEVLDLTLHPEGRAPLTEAALEAGKHVLSQKPFVLDLDLGERLCDLADSRGVKLAVNQNGRWAPHFAYIREAVGAGLVGEVLSVHCGVHWDHTWTAGTRFEELEDLVLFDFGIHWFDFLASLAGARARRVQASRAFAAGQAMKPPMLAQAIVELEGGQASLVFDAHLKHGPLDRTYVGGSRGSLLSTGPDLGRQSLELHTAQGRAVPALEGHWFQQGFQGTMGELLCAIEEGREPSNGGRANLSSLALCFAAVAAASEGVAKIPGRVRKLPSVHWT</sequence>
<gene>
    <name evidence="5" type="primary">yhhX</name>
    <name evidence="5" type="ORF">Mterra_03257</name>
</gene>
<dbReference type="InterPro" id="IPR000683">
    <property type="entry name" value="Gfo/Idh/MocA-like_OxRdtase_N"/>
</dbReference>
<name>A0A399E991_9DEIN</name>
<dbReference type="AlphaFoldDB" id="A0A399E991"/>
<comment type="caution">
    <text evidence="5">The sequence shown here is derived from an EMBL/GenBank/DDBJ whole genome shotgun (WGS) entry which is preliminary data.</text>
</comment>
<reference evidence="5 6" key="1">
    <citation type="submission" date="2018-08" db="EMBL/GenBank/DDBJ databases">
        <title>Meiothermus terrae DSM 26712 genome sequencing project.</title>
        <authorList>
            <person name="Da Costa M.S."/>
            <person name="Albuquerque L."/>
            <person name="Raposo P."/>
            <person name="Froufe H.J.C."/>
            <person name="Barroso C.S."/>
            <person name="Egas C."/>
        </authorList>
    </citation>
    <scope>NUCLEOTIDE SEQUENCE [LARGE SCALE GENOMIC DNA]</scope>
    <source>
        <strain evidence="5 6">DSM 26712</strain>
    </source>
</reference>
<dbReference type="EMBL" id="QXDL01000186">
    <property type="protein sequence ID" value="RIH81294.1"/>
    <property type="molecule type" value="Genomic_DNA"/>
</dbReference>
<evidence type="ECO:0000313" key="6">
    <source>
        <dbReference type="Proteomes" id="UP000265715"/>
    </source>
</evidence>
<comment type="similarity">
    <text evidence="1">Belongs to the Gfo/Idh/MocA family.</text>
</comment>
<dbReference type="InterPro" id="IPR055170">
    <property type="entry name" value="GFO_IDH_MocA-like_dom"/>
</dbReference>
<dbReference type="Pfam" id="PF01408">
    <property type="entry name" value="GFO_IDH_MocA"/>
    <property type="match status" value="1"/>
</dbReference>
<dbReference type="Gene3D" id="3.40.50.720">
    <property type="entry name" value="NAD(P)-binding Rossmann-like Domain"/>
    <property type="match status" value="1"/>
</dbReference>